<comment type="caution">
    <text evidence="1">The sequence shown here is derived from an EMBL/GenBank/DDBJ whole genome shotgun (WGS) entry which is preliminary data.</text>
</comment>
<sequence>MFPLIILIQITLQQQLTHQTLRPQKINQELISDRMDCKYNQSIISDICNNCKAKHAYILDEQNWLIFGVYHEFGKEYKELIESIQKYYQKGIIYATFNQEFICLSIQDANVNLEEFLNNMYYYQLPKSFYPLDKHVRYNQTNNNFTITNFVFNGYSQTDRYLSQLTNYNVTINNHNVTLNKSGILLDNSQTNQIQLYQNVVGSKYLNEVLKLHFQQFEQGIQGFIHENFSPYYQDVINIQRMKNLKSELTVKILKEKNANKKKYNLYLSFD</sequence>
<protein>
    <submittedName>
        <fullName evidence="1">Uncharacterized protein</fullName>
    </submittedName>
</protein>
<accession>A0A8S1NGH5</accession>
<name>A0A8S1NGH5_PARPR</name>
<dbReference type="Proteomes" id="UP000688137">
    <property type="component" value="Unassembled WGS sequence"/>
</dbReference>
<gene>
    <name evidence="1" type="ORF">PPRIM_AZ9-3.1.T0900050</name>
</gene>
<organism evidence="1 2">
    <name type="scientific">Paramecium primaurelia</name>
    <dbReference type="NCBI Taxonomy" id="5886"/>
    <lineage>
        <taxon>Eukaryota</taxon>
        <taxon>Sar</taxon>
        <taxon>Alveolata</taxon>
        <taxon>Ciliophora</taxon>
        <taxon>Intramacronucleata</taxon>
        <taxon>Oligohymenophorea</taxon>
        <taxon>Peniculida</taxon>
        <taxon>Parameciidae</taxon>
        <taxon>Paramecium</taxon>
    </lineage>
</organism>
<dbReference type="OMA" id="NNCKAKH"/>
<dbReference type="AlphaFoldDB" id="A0A8S1NGH5"/>
<evidence type="ECO:0000313" key="2">
    <source>
        <dbReference type="Proteomes" id="UP000688137"/>
    </source>
</evidence>
<proteinExistence type="predicted"/>
<dbReference type="EMBL" id="CAJJDM010000093">
    <property type="protein sequence ID" value="CAD8092217.1"/>
    <property type="molecule type" value="Genomic_DNA"/>
</dbReference>
<evidence type="ECO:0000313" key="1">
    <source>
        <dbReference type="EMBL" id="CAD8092217.1"/>
    </source>
</evidence>
<keyword evidence="2" id="KW-1185">Reference proteome</keyword>
<reference evidence="1" key="1">
    <citation type="submission" date="2021-01" db="EMBL/GenBank/DDBJ databases">
        <authorList>
            <consortium name="Genoscope - CEA"/>
            <person name="William W."/>
        </authorList>
    </citation>
    <scope>NUCLEOTIDE SEQUENCE</scope>
</reference>